<keyword evidence="2" id="KW-1185">Reference proteome</keyword>
<dbReference type="Proteomes" id="UP001219584">
    <property type="component" value="Chromosome"/>
</dbReference>
<dbReference type="EMBL" id="CP121464">
    <property type="protein sequence ID" value="WFR80882.1"/>
    <property type="molecule type" value="Genomic_DNA"/>
</dbReference>
<dbReference type="NCBIfam" id="NF033831">
    <property type="entry name" value="sce7725_fam"/>
    <property type="match status" value="1"/>
</dbReference>
<organism evidence="1 2">
    <name type="scientific">Janthinobacterium rivuli</name>
    <dbReference type="NCBI Taxonomy" id="2751478"/>
    <lineage>
        <taxon>Bacteria</taxon>
        <taxon>Pseudomonadati</taxon>
        <taxon>Pseudomonadota</taxon>
        <taxon>Betaproteobacteria</taxon>
        <taxon>Burkholderiales</taxon>
        <taxon>Oxalobacteraceae</taxon>
        <taxon>Janthinobacterium</taxon>
    </lineage>
</organism>
<reference evidence="1 2" key="1">
    <citation type="submission" date="2023-04" db="EMBL/GenBank/DDBJ databases">
        <title>Nanopore sequencing of Janthinobacterium from water.</title>
        <authorList>
            <person name="Ciuchcinski K."/>
            <person name="Rokowska A."/>
            <person name="Dziewit L."/>
        </authorList>
    </citation>
    <scope>NUCLEOTIDE SEQUENCE [LARGE SCALE GENOMIC DNA]</scope>
    <source>
        <strain evidence="1 2">DEMB2</strain>
    </source>
</reference>
<evidence type="ECO:0000313" key="1">
    <source>
        <dbReference type="EMBL" id="WFR80882.1"/>
    </source>
</evidence>
<gene>
    <name evidence="1" type="ORF">P9875_06885</name>
</gene>
<name>A0ABY8I7H5_9BURK</name>
<dbReference type="InterPro" id="IPR047727">
    <property type="entry name" value="Sce7725-like"/>
</dbReference>
<dbReference type="RefSeq" id="WP_278317912.1">
    <property type="nucleotide sequence ID" value="NZ_CP121464.1"/>
</dbReference>
<accession>A0ABY8I7H5</accession>
<sequence>MYYPYFRGKQFDLITIRECAPLMAKVGFTPIVEPVKENLNGLKRAIDAVNSAGGDLILIVNPVNGEHSEDPAALTALMQDELNEHQNIAPGILLSEGMTVEAIMALCNSYRERQITLIHSGFTDRTLADHLEREGMAIRHVFVGDNRLYRKHFKGDERILVLNGFEKRANRQHPEYEEFSDLHVTFEELGMDGFGDFLIVGADYSDGGGPAYSVAIHLTCIDPSKDDAMFIHHFKSIRYETPTDPAGKFAEALDNLAAEVNSEGTNILKTNAVLEFLSLRDSGHFPGLGYAKKLSMNHHIETLAAYFLAKK</sequence>
<protein>
    <submittedName>
        <fullName evidence="1">Sce7725 family protein</fullName>
    </submittedName>
</protein>
<evidence type="ECO:0000313" key="2">
    <source>
        <dbReference type="Proteomes" id="UP001219584"/>
    </source>
</evidence>
<proteinExistence type="predicted"/>